<dbReference type="Proteomes" id="UP001177670">
    <property type="component" value="Unassembled WGS sequence"/>
</dbReference>
<keyword evidence="3" id="KW-1185">Reference proteome</keyword>
<protein>
    <submittedName>
        <fullName evidence="2">Uncharacterized protein</fullName>
    </submittedName>
</protein>
<evidence type="ECO:0000313" key="2">
    <source>
        <dbReference type="EMBL" id="KAK1122267.1"/>
    </source>
</evidence>
<feature type="region of interest" description="Disordered" evidence="1">
    <location>
        <begin position="103"/>
        <end position="128"/>
    </location>
</feature>
<name>A0AA40KJ72_9HYME</name>
<dbReference type="EMBL" id="JAHYIQ010000023">
    <property type="protein sequence ID" value="KAK1122267.1"/>
    <property type="molecule type" value="Genomic_DNA"/>
</dbReference>
<accession>A0AA40KJ72</accession>
<proteinExistence type="predicted"/>
<gene>
    <name evidence="2" type="ORF">K0M31_009490</name>
</gene>
<sequence>MTVRLERVRPGPEVGSISPMKIRSRKGEGRGWTRGQEREKEPRQDEPWLRKFRSGLRKKRLTAARFTDDKSFKPFHRTRSAGSKGNLRSNCRQRYGSVVKQSGITGFPSQRKTKISRDGRRFGSSFEPPVAADNIGNGLCSKYNKRPRAKRYRGQPFYEATTNHDRKDDVTTAVLVVRSFAGKNNSNCTPSNVRRFTTCRHDVDTPAHKQMPARRDALPRFNDTNGATVCVYTCTQRVTHATRGNTFPHCASDSPSSDVLLYVHWPRRYVMYDKQHVLTCNEKKERVSVHTSCSCFDDPTIYLFRRRSFSHRQVQEK</sequence>
<dbReference type="AlphaFoldDB" id="A0AA40KJ72"/>
<reference evidence="2" key="1">
    <citation type="submission" date="2021-10" db="EMBL/GenBank/DDBJ databases">
        <title>Melipona bicolor Genome sequencing and assembly.</title>
        <authorList>
            <person name="Araujo N.S."/>
            <person name="Arias M.C."/>
        </authorList>
    </citation>
    <scope>NUCLEOTIDE SEQUENCE</scope>
    <source>
        <strain evidence="2">USP_2M_L1-L4_2017</strain>
        <tissue evidence="2">Whole body</tissue>
    </source>
</reference>
<comment type="caution">
    <text evidence="2">The sequence shown here is derived from an EMBL/GenBank/DDBJ whole genome shotgun (WGS) entry which is preliminary data.</text>
</comment>
<evidence type="ECO:0000313" key="3">
    <source>
        <dbReference type="Proteomes" id="UP001177670"/>
    </source>
</evidence>
<feature type="compositionally biased region" description="Basic and acidic residues" evidence="1">
    <location>
        <begin position="1"/>
        <end position="10"/>
    </location>
</feature>
<feature type="compositionally biased region" description="Basic and acidic residues" evidence="1">
    <location>
        <begin position="25"/>
        <end position="46"/>
    </location>
</feature>
<organism evidence="2 3">
    <name type="scientific">Melipona bicolor</name>
    <dbReference type="NCBI Taxonomy" id="60889"/>
    <lineage>
        <taxon>Eukaryota</taxon>
        <taxon>Metazoa</taxon>
        <taxon>Ecdysozoa</taxon>
        <taxon>Arthropoda</taxon>
        <taxon>Hexapoda</taxon>
        <taxon>Insecta</taxon>
        <taxon>Pterygota</taxon>
        <taxon>Neoptera</taxon>
        <taxon>Endopterygota</taxon>
        <taxon>Hymenoptera</taxon>
        <taxon>Apocrita</taxon>
        <taxon>Aculeata</taxon>
        <taxon>Apoidea</taxon>
        <taxon>Anthophila</taxon>
        <taxon>Apidae</taxon>
        <taxon>Melipona</taxon>
    </lineage>
</organism>
<evidence type="ECO:0000256" key="1">
    <source>
        <dbReference type="SAM" id="MobiDB-lite"/>
    </source>
</evidence>
<feature type="region of interest" description="Disordered" evidence="1">
    <location>
        <begin position="1"/>
        <end position="46"/>
    </location>
</feature>